<organism evidence="2 3">
    <name type="scientific">Eumeta variegata</name>
    <name type="common">Bagworm moth</name>
    <name type="synonym">Eumeta japonica</name>
    <dbReference type="NCBI Taxonomy" id="151549"/>
    <lineage>
        <taxon>Eukaryota</taxon>
        <taxon>Metazoa</taxon>
        <taxon>Ecdysozoa</taxon>
        <taxon>Arthropoda</taxon>
        <taxon>Hexapoda</taxon>
        <taxon>Insecta</taxon>
        <taxon>Pterygota</taxon>
        <taxon>Neoptera</taxon>
        <taxon>Endopterygota</taxon>
        <taxon>Lepidoptera</taxon>
        <taxon>Glossata</taxon>
        <taxon>Ditrysia</taxon>
        <taxon>Tineoidea</taxon>
        <taxon>Psychidae</taxon>
        <taxon>Oiketicinae</taxon>
        <taxon>Eumeta</taxon>
    </lineage>
</organism>
<evidence type="ECO:0000313" key="2">
    <source>
        <dbReference type="EMBL" id="GBP76697.1"/>
    </source>
</evidence>
<accession>A0A4C1YQL7</accession>
<gene>
    <name evidence="2" type="ORF">EVAR_55781_1</name>
</gene>
<dbReference type="Proteomes" id="UP000299102">
    <property type="component" value="Unassembled WGS sequence"/>
</dbReference>
<keyword evidence="3" id="KW-1185">Reference proteome</keyword>
<feature type="region of interest" description="Disordered" evidence="1">
    <location>
        <begin position="1"/>
        <end position="30"/>
    </location>
</feature>
<sequence length="218" mass="23988">MRGARGAHAGSGVNGPARHVEARTAVSTRRNRSARLHVYRPPTRNLAPLCWRRLCTAARSASVEQTHNPHERRDLCDMSPAERRAGARSGAHAPRAADAPMITYDQKRHWSESRWARDGATGGDQCAACGSGGWRGVVRGELTRVEAPHRHCGFKRACELRRCAARASLRLESPSLLRLGVTLKSVTLGNVTMSHRTREARRMPCVSPPTMIGLRAQH</sequence>
<proteinExistence type="predicted"/>
<evidence type="ECO:0000256" key="1">
    <source>
        <dbReference type="SAM" id="MobiDB-lite"/>
    </source>
</evidence>
<protein>
    <submittedName>
        <fullName evidence="2">Uncharacterized protein</fullName>
    </submittedName>
</protein>
<reference evidence="2 3" key="1">
    <citation type="journal article" date="2019" name="Commun. Biol.">
        <title>The bagworm genome reveals a unique fibroin gene that provides high tensile strength.</title>
        <authorList>
            <person name="Kono N."/>
            <person name="Nakamura H."/>
            <person name="Ohtoshi R."/>
            <person name="Tomita M."/>
            <person name="Numata K."/>
            <person name="Arakawa K."/>
        </authorList>
    </citation>
    <scope>NUCLEOTIDE SEQUENCE [LARGE SCALE GENOMIC DNA]</scope>
</reference>
<evidence type="ECO:0000313" key="3">
    <source>
        <dbReference type="Proteomes" id="UP000299102"/>
    </source>
</evidence>
<dbReference type="EMBL" id="BGZK01001299">
    <property type="protein sequence ID" value="GBP76697.1"/>
    <property type="molecule type" value="Genomic_DNA"/>
</dbReference>
<dbReference type="AlphaFoldDB" id="A0A4C1YQL7"/>
<comment type="caution">
    <text evidence="2">The sequence shown here is derived from an EMBL/GenBank/DDBJ whole genome shotgun (WGS) entry which is preliminary data.</text>
</comment>
<name>A0A4C1YQL7_EUMVA</name>